<comment type="caution">
    <text evidence="9">The sequence shown here is derived from an EMBL/GenBank/DDBJ whole genome shotgun (WGS) entry which is preliminary data.</text>
</comment>
<evidence type="ECO:0000313" key="10">
    <source>
        <dbReference type="Proteomes" id="UP000630445"/>
    </source>
</evidence>
<dbReference type="Gene3D" id="4.10.240.10">
    <property type="entry name" value="Zn(2)-C6 fungal-type DNA-binding domain"/>
    <property type="match status" value="1"/>
</dbReference>
<dbReference type="InterPro" id="IPR036864">
    <property type="entry name" value="Zn2-C6_fun-type_DNA-bd_sf"/>
</dbReference>
<gene>
    <name evidence="8" type="ORF">CNMCM5793_009212</name>
    <name evidence="9" type="ORF">CNMCM6106_005967</name>
</gene>
<dbReference type="GO" id="GO:0000976">
    <property type="term" value="F:transcription cis-regulatory region binding"/>
    <property type="evidence" value="ECO:0007669"/>
    <property type="project" value="TreeGrafter"/>
</dbReference>
<evidence type="ECO:0000256" key="6">
    <source>
        <dbReference type="SAM" id="MobiDB-lite"/>
    </source>
</evidence>
<dbReference type="GO" id="GO:0005634">
    <property type="term" value="C:nucleus"/>
    <property type="evidence" value="ECO:0007669"/>
    <property type="project" value="UniProtKB-SubCell"/>
</dbReference>
<dbReference type="EMBL" id="JACBAF010002318">
    <property type="protein sequence ID" value="KAF7155685.1"/>
    <property type="molecule type" value="Genomic_DNA"/>
</dbReference>
<proteinExistence type="predicted"/>
<dbReference type="OrthoDB" id="5418899at2759"/>
<dbReference type="InterPro" id="IPR021858">
    <property type="entry name" value="Fun_TF"/>
</dbReference>
<feature type="compositionally biased region" description="Low complexity" evidence="6">
    <location>
        <begin position="158"/>
        <end position="172"/>
    </location>
</feature>
<dbReference type="GO" id="GO:0045944">
    <property type="term" value="P:positive regulation of transcription by RNA polymerase II"/>
    <property type="evidence" value="ECO:0007669"/>
    <property type="project" value="TreeGrafter"/>
</dbReference>
<feature type="region of interest" description="Disordered" evidence="6">
    <location>
        <begin position="749"/>
        <end position="778"/>
    </location>
</feature>
<dbReference type="PROSITE" id="PS00463">
    <property type="entry name" value="ZN2_CY6_FUNGAL_1"/>
    <property type="match status" value="1"/>
</dbReference>
<feature type="region of interest" description="Disordered" evidence="6">
    <location>
        <begin position="60"/>
        <end position="87"/>
    </location>
</feature>
<sequence length="797" mass="86914">MPGVPSNKACERCKKRHLKCDETRPSCQRCTNAGVECPGYVQTRKFIDQGASVRRRYAPYSETHPKPHAAKSKEGVAGNHTTGSEQNVIQIPGDQGLSHANSVLGTAEVTQLTVRSTPNGLVSTMQDAPMQTDGMVDVVNQVAVQAGPTEIAGSDQQSASSRSNAPSSFSPNKPAAGGFTVPNNVYGELKKSTTATRLDSPKSPSQRSEQEEFQDIFSELMTGTEHEIAFLTRHFSTTLGPWLDISDSGKFFSAYVPVRAIDDPCLRYAIAALAAKHLGRVKGAISPAGGGLFTSPPTMEVYPNSAQVDWFLKAANYYYLAASHINTSVSDAYSAISSTAVLESPVETVSRWLNVQIQQTGHGPPTEQPVVGTFWRKVEDLLAAAVILTTYKLLDEAGEMWQSHLNGAKSAFDGLLQIYSNYAEPPQFSHGIAACFFDFARFDYLGAYFTRSLTHFDPDSLTLWRAAGVPIDEQGNLRLESGLTRNPMMLQREDLAANSLIWLLNKVLNFLAASKRSQVEQWVGQPPTDSPSPTVTSPRSQPTTSTWLRLCFEFQTWVEKIPETFRPCLRLNRPKDLSKLPEIGEMPFPEIFYGMTSCAAAMQQYQFGRLALLLNRPPDVISAPSTAFDRLQGYRELTKEVDYRCKEICGIALGRPQGGVRIYMIPLLFAVGQCLESPEERQIIGDLLRGVEADLGWATGSQIQKLQKPPTETSTGTTADSPTKMPNSPALADALRALNPLPLHSRAAQAAMMATSPPSPAPGEQTGGSGLPPVPSHPKDFAELLSVTEFYSNICTR</sequence>
<dbReference type="Proteomes" id="UP000662466">
    <property type="component" value="Unassembled WGS sequence"/>
</dbReference>
<keyword evidence="3" id="KW-0238">DNA-binding</keyword>
<evidence type="ECO:0000256" key="1">
    <source>
        <dbReference type="ARBA" id="ARBA00004123"/>
    </source>
</evidence>
<dbReference type="EMBL" id="JACBAD010002123">
    <property type="protein sequence ID" value="KAF7114567.1"/>
    <property type="molecule type" value="Genomic_DNA"/>
</dbReference>
<name>A0A8H6PJ72_9EURO</name>
<evidence type="ECO:0000256" key="5">
    <source>
        <dbReference type="ARBA" id="ARBA00023242"/>
    </source>
</evidence>
<evidence type="ECO:0000259" key="7">
    <source>
        <dbReference type="PROSITE" id="PS50048"/>
    </source>
</evidence>
<accession>A0A8H6PJ72</accession>
<evidence type="ECO:0000256" key="3">
    <source>
        <dbReference type="ARBA" id="ARBA00023125"/>
    </source>
</evidence>
<feature type="region of interest" description="Disordered" evidence="6">
    <location>
        <begin position="522"/>
        <end position="542"/>
    </location>
</feature>
<dbReference type="AlphaFoldDB" id="A0A8H6PJ72"/>
<organism evidence="9 11">
    <name type="scientific">Aspergillus hiratsukae</name>
    <dbReference type="NCBI Taxonomy" id="1194566"/>
    <lineage>
        <taxon>Eukaryota</taxon>
        <taxon>Fungi</taxon>
        <taxon>Dikarya</taxon>
        <taxon>Ascomycota</taxon>
        <taxon>Pezizomycotina</taxon>
        <taxon>Eurotiomycetes</taxon>
        <taxon>Eurotiomycetidae</taxon>
        <taxon>Eurotiales</taxon>
        <taxon>Aspergillaceae</taxon>
        <taxon>Aspergillus</taxon>
        <taxon>Aspergillus subgen. Fumigati</taxon>
    </lineage>
</organism>
<evidence type="ECO:0000313" key="8">
    <source>
        <dbReference type="EMBL" id="KAF7114567.1"/>
    </source>
</evidence>
<keyword evidence="5" id="KW-0539">Nucleus</keyword>
<dbReference type="SMART" id="SM00066">
    <property type="entry name" value="GAL4"/>
    <property type="match status" value="1"/>
</dbReference>
<reference evidence="9" key="1">
    <citation type="submission" date="2020-06" db="EMBL/GenBank/DDBJ databases">
        <title>Draft genome sequences of strains closely related to Aspergillus parafelis and Aspergillus hiratsukae.</title>
        <authorList>
            <person name="Dos Santos R.A.C."/>
            <person name="Rivero-Menendez O."/>
            <person name="Steenwyk J.L."/>
            <person name="Mead M.E."/>
            <person name="Goldman G.H."/>
            <person name="Alastruey-Izquierdo A."/>
            <person name="Rokas A."/>
        </authorList>
    </citation>
    <scope>NUCLEOTIDE SEQUENCE</scope>
    <source>
        <strain evidence="8">CNM-CM5793</strain>
        <strain evidence="9">CNM-CM6106</strain>
    </source>
</reference>
<dbReference type="PANTHER" id="PTHR37534">
    <property type="entry name" value="TRANSCRIPTIONAL ACTIVATOR PROTEIN UGA3"/>
    <property type="match status" value="1"/>
</dbReference>
<dbReference type="InterPro" id="IPR001138">
    <property type="entry name" value="Zn2Cys6_DnaBD"/>
</dbReference>
<feature type="region of interest" description="Disordered" evidence="6">
    <location>
        <begin position="701"/>
        <end position="729"/>
    </location>
</feature>
<dbReference type="CDD" id="cd00067">
    <property type="entry name" value="GAL4"/>
    <property type="match status" value="1"/>
</dbReference>
<evidence type="ECO:0000256" key="4">
    <source>
        <dbReference type="ARBA" id="ARBA00023163"/>
    </source>
</evidence>
<dbReference type="Pfam" id="PF11951">
    <property type="entry name" value="Fungal_trans_2"/>
    <property type="match status" value="1"/>
</dbReference>
<keyword evidence="10" id="KW-1185">Reference proteome</keyword>
<feature type="compositionally biased region" description="Low complexity" evidence="6">
    <location>
        <begin position="531"/>
        <end position="542"/>
    </location>
</feature>
<dbReference type="PANTHER" id="PTHR37534:SF18">
    <property type="entry name" value="ZN(II)2CYS6 TRANSCRIPTION FACTOR (EUROFUNG)"/>
    <property type="match status" value="1"/>
</dbReference>
<feature type="compositionally biased region" description="Polar residues" evidence="6">
    <location>
        <begin position="701"/>
        <end position="726"/>
    </location>
</feature>
<keyword evidence="4" id="KW-0804">Transcription</keyword>
<dbReference type="SUPFAM" id="SSF57701">
    <property type="entry name" value="Zn2/Cys6 DNA-binding domain"/>
    <property type="match status" value="1"/>
</dbReference>
<feature type="compositionally biased region" description="Polar residues" evidence="6">
    <location>
        <begin position="192"/>
        <end position="207"/>
    </location>
</feature>
<feature type="region of interest" description="Disordered" evidence="6">
    <location>
        <begin position="151"/>
        <end position="212"/>
    </location>
</feature>
<dbReference type="Pfam" id="PF00172">
    <property type="entry name" value="Zn_clus"/>
    <property type="match status" value="1"/>
</dbReference>
<dbReference type="GO" id="GO:0008270">
    <property type="term" value="F:zinc ion binding"/>
    <property type="evidence" value="ECO:0007669"/>
    <property type="project" value="InterPro"/>
</dbReference>
<evidence type="ECO:0000313" key="9">
    <source>
        <dbReference type="EMBL" id="KAF7155685.1"/>
    </source>
</evidence>
<feature type="domain" description="Zn(2)-C6 fungal-type" evidence="7">
    <location>
        <begin position="9"/>
        <end position="37"/>
    </location>
</feature>
<dbReference type="GO" id="GO:0000981">
    <property type="term" value="F:DNA-binding transcription factor activity, RNA polymerase II-specific"/>
    <property type="evidence" value="ECO:0007669"/>
    <property type="project" value="InterPro"/>
</dbReference>
<evidence type="ECO:0000256" key="2">
    <source>
        <dbReference type="ARBA" id="ARBA00023015"/>
    </source>
</evidence>
<comment type="subcellular location">
    <subcellularLocation>
        <location evidence="1">Nucleus</location>
    </subcellularLocation>
</comment>
<evidence type="ECO:0000313" key="11">
    <source>
        <dbReference type="Proteomes" id="UP000662466"/>
    </source>
</evidence>
<keyword evidence="2" id="KW-0805">Transcription regulation</keyword>
<dbReference type="Proteomes" id="UP000630445">
    <property type="component" value="Unassembled WGS sequence"/>
</dbReference>
<protein>
    <recommendedName>
        <fullName evidence="7">Zn(2)-C6 fungal-type domain-containing protein</fullName>
    </recommendedName>
</protein>
<dbReference type="PROSITE" id="PS50048">
    <property type="entry name" value="ZN2_CY6_FUNGAL_2"/>
    <property type="match status" value="1"/>
</dbReference>